<organism evidence="2 3">
    <name type="scientific">Babesia ovata</name>
    <dbReference type="NCBI Taxonomy" id="189622"/>
    <lineage>
        <taxon>Eukaryota</taxon>
        <taxon>Sar</taxon>
        <taxon>Alveolata</taxon>
        <taxon>Apicomplexa</taxon>
        <taxon>Aconoidasida</taxon>
        <taxon>Piroplasmida</taxon>
        <taxon>Babesiidae</taxon>
        <taxon>Babesia</taxon>
    </lineage>
</organism>
<keyword evidence="3" id="KW-1185">Reference proteome</keyword>
<sequence length="1671" mass="186605">MSFLLQCLQGSEPLLKHYYRDITTTISDLEGKIGKGHGVQGFAQAIESVRQGLREYEGGMRDKSKKVVDDVTAIQSNFTILREYLDNVNTKNLQVQLQEVQKYARLYWVKASLAEEARKLLDETLKGKLDKHVSLVVQAADGFKRSAEDGEVGKAAAAMDRELLQQKNNITIALNSGISVVHNTIDRGYENVQNSIESLSNVKTEQINNVKYAVSSAKTLVDGYVQDFDNHYKTPINHMFAEIKTKLDALDSSKKKPPQLREEMNKISSAVVAVGNDLSGKSQKLHNWISAAEKTMHEALTKVEKILEQVDGEKALNKIAIEGAVHKLKGSTQQHFIKLKQEELKCYAYQAMYALENLGTEVLKVVDENFMEAEEQCRLLVSQGLNTLSRSATGHADVRIIWAWTQAAQNIISIVHNIDEVVKQFVQRNSQSFRSVQVDSSLSQLQQTQQVDTILQGGYSSIAPNQLPQHQQMLSNITSAVKTVLQASIDTLITEIKNGMPSFSNVSITSDFRNLQNITKPVHTALHSASQFAQPLYEKLQLLTGRTHGSNRSSSFHNIREAYSQLSSLIHSVKQFGGDFTQDKTFMEEFDTGITTPFTQITQVIKQAAGKDTADGLKNVLTSFETQKIGKYDESVHGSTPPSESLGDVHKQLKELYTCEITEPGRIQQAIGTALETVGKLEPVPEQVVKAQQVVDKSMQQLEEYFTTLREKIALASSIVDTVEKQLTQKIDLLDGAFHEATDSAKKAITKLRDDLTLNVQQSFSTLTHQVHSLFAKQKQAELTQLQTVVTAQLAEITSIIEKDKTTGVKGFLGKMKTYFVDTISDAFPMPIPGVPSKDIQTKLEDIADVARESLEGFFALLQKQSDFISDYSKVQPPADALLVLVNGLKTSKHFDHTFSKNLDSLNKSLSAFNPSKFENGKNPLIFDIIKDSMTALVKQLEYAYVSAYSEQTVEWEHKPKLPDFMVSDGVLSNGATKCAKVFCTIINPLYDELSQLGDNCRTGGKWEHRKIDLSSQLTFSAKGHTQTDTNPLGDFLKRCGFGVSTDPNICTSELVNKSNMSGSAISGKLETQLSLLNTIIKINDIDYDSNVKVMDLLEYFRELLRNFYRVTQVRHIPAAKAPNTVYHMLQWLCGFRYNPMQTKVNNYFVTLFGENKDALEVSVPDEIQRKLPSYMLSPSKLIGALTLTCRHAEKVLSAIVGYGNAEGRYGCDYNTNPDDLSYPTSPATCFDWLVEICSRLHHQLYFLYYQCCNGNSSSGWLDCHYGNGVGGSAWNCNDEQCANQKCKQIVKQNCRQHPRCGLKSPLQSFLEDGLQGFLPHPFKKPDCKMSCSVANHRGIPCKTPMGFRNISTVASHTMRGQHLMKALAGFCSNPDKPLTKLCGYLTCLLQKPPQTLDEMLAFYYSFLSGWSNSGPHRKDAFQTAVDNAYFGNSYKQLNPESICDSATHRDDNHPHGDISSIINCNEKSSPVSPCGSYIHPVSLHSRCIYSQEHADKYLSWIVYLTEAFYNYLCRLLTKCEETCGKNTSKCRADGCANDCRNAKSATHSSTWIVFGNNTKIGGRLGKHLKRTCGDFIEQLKKVCGGKSLIAKLIHETIPEYIWTIRQPFSYLLLALWSLSLLYLLHITVVRLDVLRIRSHLRSPSSHRIAAQSLLAVAKVGKIANVKYFSP</sequence>
<dbReference type="VEuPathDB" id="PiroplasmaDB:BOVATA_046880"/>
<keyword evidence="1" id="KW-0812">Transmembrane</keyword>
<dbReference type="Proteomes" id="UP000236319">
    <property type="component" value="Unassembled WGS sequence"/>
</dbReference>
<comment type="caution">
    <text evidence="2">The sequence shown here is derived from an EMBL/GenBank/DDBJ whole genome shotgun (WGS) entry which is preliminary data.</text>
</comment>
<evidence type="ECO:0000256" key="1">
    <source>
        <dbReference type="SAM" id="Phobius"/>
    </source>
</evidence>
<accession>A0A2H6KJM0</accession>
<proteinExistence type="predicted"/>
<reference evidence="2 3" key="1">
    <citation type="journal article" date="2017" name="BMC Genomics">
        <title>Whole-genome assembly of Babesia ovata and comparative genomics between closely related pathogens.</title>
        <authorList>
            <person name="Yamagishi J."/>
            <person name="Asada M."/>
            <person name="Hakimi H."/>
            <person name="Tanaka T.Q."/>
            <person name="Sugimoto C."/>
            <person name="Kawazu S."/>
        </authorList>
    </citation>
    <scope>NUCLEOTIDE SEQUENCE [LARGE SCALE GENOMIC DNA]</scope>
    <source>
        <strain evidence="2 3">Miyake</strain>
    </source>
</reference>
<dbReference type="EMBL" id="BDSA01000021">
    <property type="protein sequence ID" value="GBE63195.1"/>
    <property type="molecule type" value="Genomic_DNA"/>
</dbReference>
<dbReference type="GeneID" id="39876965"/>
<protein>
    <recommendedName>
        <fullName evidence="4">C3H1-type domain-containing protein</fullName>
    </recommendedName>
</protein>
<evidence type="ECO:0008006" key="4">
    <source>
        <dbReference type="Google" id="ProtNLM"/>
    </source>
</evidence>
<gene>
    <name evidence="2" type="ORF">BOVATA_046880</name>
</gene>
<keyword evidence="1" id="KW-0472">Membrane</keyword>
<evidence type="ECO:0000313" key="3">
    <source>
        <dbReference type="Proteomes" id="UP000236319"/>
    </source>
</evidence>
<feature type="transmembrane region" description="Helical" evidence="1">
    <location>
        <begin position="1609"/>
        <end position="1632"/>
    </location>
</feature>
<name>A0A2H6KJM0_9APIC</name>
<keyword evidence="1" id="KW-1133">Transmembrane helix</keyword>
<dbReference type="RefSeq" id="XP_028869438.1">
    <property type="nucleotide sequence ID" value="XM_029013605.1"/>
</dbReference>
<evidence type="ECO:0000313" key="2">
    <source>
        <dbReference type="EMBL" id="GBE63195.1"/>
    </source>
</evidence>